<feature type="transmembrane region" description="Helical" evidence="15">
    <location>
        <begin position="327"/>
        <end position="348"/>
    </location>
</feature>
<evidence type="ECO:0000256" key="4">
    <source>
        <dbReference type="ARBA" id="ARBA00022475"/>
    </source>
</evidence>
<feature type="transmembrane region" description="Helical" evidence="15">
    <location>
        <begin position="363"/>
        <end position="382"/>
    </location>
</feature>
<dbReference type="GO" id="GO:0005768">
    <property type="term" value="C:endosome"/>
    <property type="evidence" value="ECO:0007669"/>
    <property type="project" value="TreeGrafter"/>
</dbReference>
<protein>
    <submittedName>
        <fullName evidence="17">Blue-sensitive opsin</fullName>
    </submittedName>
</protein>
<evidence type="ECO:0000256" key="14">
    <source>
        <dbReference type="ARBA" id="ARBA00023273"/>
    </source>
</evidence>
<keyword evidence="4" id="KW-1003">Cell membrane</keyword>
<comment type="subcellular location">
    <subcellularLocation>
        <location evidence="2">Cell membrane</location>
        <topology evidence="2">Multi-pass membrane protein</topology>
    </subcellularLocation>
    <subcellularLocation>
        <location evidence="1">Cell projection</location>
        <location evidence="1">Cilium membrane</location>
    </subcellularLocation>
</comment>
<keyword evidence="14" id="KW-0966">Cell projection</keyword>
<keyword evidence="18" id="KW-1185">Reference proteome</keyword>
<reference evidence="17" key="1">
    <citation type="submission" date="2021-10" db="EMBL/GenBank/DDBJ databases">
        <title>Tropical sea cucumber genome reveals ecological adaptation and Cuvierian tubules defense mechanism.</title>
        <authorList>
            <person name="Chen T."/>
        </authorList>
    </citation>
    <scope>NUCLEOTIDE SEQUENCE</scope>
    <source>
        <strain evidence="17">Nanhai2018</strain>
        <tissue evidence="17">Muscle</tissue>
    </source>
</reference>
<keyword evidence="12" id="KW-0325">Glycoprotein</keyword>
<evidence type="ECO:0000256" key="6">
    <source>
        <dbReference type="ARBA" id="ARBA00022989"/>
    </source>
</evidence>
<dbReference type="InterPro" id="IPR017452">
    <property type="entry name" value="GPCR_Rhodpsn_7TM"/>
</dbReference>
<name>A0A9Q1C6V4_HOLLE</name>
<keyword evidence="5 15" id="KW-0812">Transmembrane</keyword>
<evidence type="ECO:0000313" key="17">
    <source>
        <dbReference type="EMBL" id="KAJ8039752.1"/>
    </source>
</evidence>
<feature type="domain" description="G-protein coupled receptors family 1 profile" evidence="16">
    <location>
        <begin position="46"/>
        <end position="379"/>
    </location>
</feature>
<feature type="transmembrane region" description="Helical" evidence="15">
    <location>
        <begin position="109"/>
        <end position="134"/>
    </location>
</feature>
<comment type="caution">
    <text evidence="17">The sequence shown here is derived from an EMBL/GenBank/DDBJ whole genome shotgun (WGS) entry which is preliminary data.</text>
</comment>
<keyword evidence="6 15" id="KW-1133">Transmembrane helix</keyword>
<dbReference type="Gene3D" id="1.20.1070.10">
    <property type="entry name" value="Rhodopsin 7-helix transmembrane proteins"/>
    <property type="match status" value="1"/>
</dbReference>
<evidence type="ECO:0000256" key="15">
    <source>
        <dbReference type="SAM" id="Phobius"/>
    </source>
</evidence>
<evidence type="ECO:0000256" key="3">
    <source>
        <dbReference type="ARBA" id="ARBA00022473"/>
    </source>
</evidence>
<evidence type="ECO:0000256" key="2">
    <source>
        <dbReference type="ARBA" id="ARBA00004651"/>
    </source>
</evidence>
<dbReference type="PANTHER" id="PTHR22752:SF10">
    <property type="entry name" value="G-PROTEIN COUPLED RECEPTOR 161"/>
    <property type="match status" value="1"/>
</dbReference>
<evidence type="ECO:0000256" key="8">
    <source>
        <dbReference type="ARBA" id="ARBA00023069"/>
    </source>
</evidence>
<evidence type="ECO:0000256" key="5">
    <source>
        <dbReference type="ARBA" id="ARBA00022692"/>
    </source>
</evidence>
<keyword evidence="7" id="KW-0297">G-protein coupled receptor</keyword>
<dbReference type="GO" id="GO:0004930">
    <property type="term" value="F:G protein-coupled receptor activity"/>
    <property type="evidence" value="ECO:0007669"/>
    <property type="project" value="UniProtKB-KW"/>
</dbReference>
<dbReference type="PANTHER" id="PTHR22752">
    <property type="entry name" value="G PROTEIN-COUPLED RECEPTOR"/>
    <property type="match status" value="1"/>
</dbReference>
<feature type="transmembrane region" description="Helical" evidence="15">
    <location>
        <begin position="67"/>
        <end position="89"/>
    </location>
</feature>
<evidence type="ECO:0000256" key="7">
    <source>
        <dbReference type="ARBA" id="ARBA00023040"/>
    </source>
</evidence>
<evidence type="ECO:0000256" key="13">
    <source>
        <dbReference type="ARBA" id="ARBA00023224"/>
    </source>
</evidence>
<evidence type="ECO:0000256" key="12">
    <source>
        <dbReference type="ARBA" id="ARBA00023180"/>
    </source>
</evidence>
<keyword evidence="8" id="KW-0969">Cilium</keyword>
<sequence>MALCKEQREWSANYSLKEHVDYHRHLILFGIEVLFLFFVTVLGLVANVSVGVAILRVPSLRRNLNNILVINLIVMDLCSVFGSMPLSFYDLFNEGYLLCFPLLCRIHGIFASLSTFGNFSAVVLIAVFRCIIIVGGQKITMKKQHVMIMLAVGWSCALAMVLPPLIGKDSKSVYTHGTHHCSPSWKSSCGYYSVGIALTYCITIPTMLICYGLIVLTIKRSADHIAEFKRKEHMDVQLTGISQMENNQNDCRIKYNQEEMSSHQDTFQEDSFSLNPCSNAQSSDQISTVDVNPQLRQHPLKSNGGGRVKRKPSRLKLPHYQRYDKKVALSGIALILTTTVCWTPYFIVHACKAQKASHGLEVFTMWLAYLNAALDPIVYTLLNRKIHKAVVQQFRFIAASAVSACSHFK</sequence>
<dbReference type="GO" id="GO:0060170">
    <property type="term" value="C:ciliary membrane"/>
    <property type="evidence" value="ECO:0007669"/>
    <property type="project" value="UniProtKB-SubCell"/>
</dbReference>
<dbReference type="AlphaFoldDB" id="A0A9Q1C6V4"/>
<feature type="transmembrane region" description="Helical" evidence="15">
    <location>
        <begin position="26"/>
        <end position="55"/>
    </location>
</feature>
<evidence type="ECO:0000256" key="1">
    <source>
        <dbReference type="ARBA" id="ARBA00004309"/>
    </source>
</evidence>
<evidence type="ECO:0000256" key="11">
    <source>
        <dbReference type="ARBA" id="ARBA00023170"/>
    </source>
</evidence>
<proteinExistence type="predicted"/>
<keyword evidence="11" id="KW-0675">Receptor</keyword>
<evidence type="ECO:0000259" key="16">
    <source>
        <dbReference type="PROSITE" id="PS50262"/>
    </source>
</evidence>
<evidence type="ECO:0000256" key="10">
    <source>
        <dbReference type="ARBA" id="ARBA00023157"/>
    </source>
</evidence>
<dbReference type="EMBL" id="JAIZAY010000006">
    <property type="protein sequence ID" value="KAJ8039752.1"/>
    <property type="molecule type" value="Genomic_DNA"/>
</dbReference>
<dbReference type="SUPFAM" id="SSF81321">
    <property type="entry name" value="Family A G protein-coupled receptor-like"/>
    <property type="match status" value="1"/>
</dbReference>
<keyword evidence="9 15" id="KW-0472">Membrane</keyword>
<feature type="transmembrane region" description="Helical" evidence="15">
    <location>
        <begin position="146"/>
        <end position="166"/>
    </location>
</feature>
<dbReference type="Proteomes" id="UP001152320">
    <property type="component" value="Chromosome 6"/>
</dbReference>
<keyword evidence="3" id="KW-0217">Developmental protein</keyword>
<evidence type="ECO:0000256" key="9">
    <source>
        <dbReference type="ARBA" id="ARBA00023136"/>
    </source>
</evidence>
<keyword evidence="13" id="KW-0807">Transducer</keyword>
<dbReference type="CDD" id="cd00637">
    <property type="entry name" value="7tm_classA_rhodopsin-like"/>
    <property type="match status" value="1"/>
</dbReference>
<dbReference type="PRINTS" id="PR00237">
    <property type="entry name" value="GPCRRHODOPSN"/>
</dbReference>
<evidence type="ECO:0000313" key="18">
    <source>
        <dbReference type="Proteomes" id="UP001152320"/>
    </source>
</evidence>
<dbReference type="OrthoDB" id="5957871at2759"/>
<dbReference type="Pfam" id="PF00001">
    <property type="entry name" value="7tm_1"/>
    <property type="match status" value="1"/>
</dbReference>
<dbReference type="InterPro" id="IPR000276">
    <property type="entry name" value="GPCR_Rhodpsn"/>
</dbReference>
<dbReference type="PROSITE" id="PS50262">
    <property type="entry name" value="G_PROTEIN_RECEP_F1_2"/>
    <property type="match status" value="1"/>
</dbReference>
<accession>A0A9Q1C6V4</accession>
<organism evidence="17 18">
    <name type="scientific">Holothuria leucospilota</name>
    <name type="common">Black long sea cucumber</name>
    <name type="synonym">Mertensiothuria leucospilota</name>
    <dbReference type="NCBI Taxonomy" id="206669"/>
    <lineage>
        <taxon>Eukaryota</taxon>
        <taxon>Metazoa</taxon>
        <taxon>Echinodermata</taxon>
        <taxon>Eleutherozoa</taxon>
        <taxon>Echinozoa</taxon>
        <taxon>Holothuroidea</taxon>
        <taxon>Aspidochirotacea</taxon>
        <taxon>Aspidochirotida</taxon>
        <taxon>Holothuriidae</taxon>
        <taxon>Holothuria</taxon>
    </lineage>
</organism>
<feature type="transmembrane region" description="Helical" evidence="15">
    <location>
        <begin position="192"/>
        <end position="216"/>
    </location>
</feature>
<keyword evidence="10" id="KW-1015">Disulfide bond</keyword>
<gene>
    <name evidence="17" type="ORF">HOLleu_13855</name>
</gene>